<dbReference type="InterPro" id="IPR003594">
    <property type="entry name" value="HATPase_dom"/>
</dbReference>
<gene>
    <name evidence="7" type="ORF">DFR52_102642</name>
</gene>
<dbReference type="SUPFAM" id="SSF55874">
    <property type="entry name" value="ATPase domain of HSP90 chaperone/DNA topoisomerase II/histidine kinase"/>
    <property type="match status" value="1"/>
</dbReference>
<comment type="catalytic activity">
    <reaction evidence="1">
        <text>ATP + protein L-histidine = ADP + protein N-phospho-L-histidine.</text>
        <dbReference type="EC" id="2.7.13.3"/>
    </reaction>
</comment>
<evidence type="ECO:0000256" key="3">
    <source>
        <dbReference type="ARBA" id="ARBA00022553"/>
    </source>
</evidence>
<dbReference type="SMART" id="SM00387">
    <property type="entry name" value="HATPase_c"/>
    <property type="match status" value="1"/>
</dbReference>
<protein>
    <recommendedName>
        <fullName evidence="2">histidine kinase</fullName>
        <ecNumber evidence="2">2.7.13.3</ecNumber>
    </recommendedName>
</protein>
<dbReference type="PROSITE" id="PS50109">
    <property type="entry name" value="HIS_KIN"/>
    <property type="match status" value="1"/>
</dbReference>
<evidence type="ECO:0000313" key="8">
    <source>
        <dbReference type="Proteomes" id="UP000246352"/>
    </source>
</evidence>
<feature type="domain" description="Histidine kinase" evidence="6">
    <location>
        <begin position="304"/>
        <end position="535"/>
    </location>
</feature>
<dbReference type="InterPro" id="IPR036890">
    <property type="entry name" value="HATPase_C_sf"/>
</dbReference>
<sequence length="537" mass="60105">MNYDNLIRLNKFVYENTDINQAAFLICNYVVKEFPVRGCAMYLYNRLKDNFEVISLAGHANFPSEGDCNDPEYRNFICYRNSTKCGFLALDCDVDVSSEIDYVSSLIVLIFNRKFVSDLLEKSSAPVDYLQDEFDFYSDLRNLAKESSGMPAGAFRARHGVGLKTVFHWNDWSGEVYQNSDWDIEDIRDTSVCPFFKECLDKNEVVTASADDVSHLFFHRRMQKGVKSAVFSPVNVGSETIGVLSFAIPRDYVFSSLEKLGFLSLANSIGVSLTNFSRSATAALDLQDDVRISQILTAVEIAQAARHSARADLDTLKTYILTAGRILKGDLDNKTRMKVSGILSECDASIGSCFKSLDDIKSAIRPPARKLKRVNVSSLFESAKMQVRGRIVKNNVDVRWIDRDAEIECYPDHLKQVFLNLLLNSVDAFAGSRRQGNRNIRARLHNYQENALSVAVRFEDDAGGIDVAGLRTSANDHVSPVEDLVFAKDITTKGVEGSGWGLYVSRKIVADHGGHMSLIEYRGKTVFDILLKKVISI</sequence>
<comment type="caution">
    <text evidence="7">The sequence shown here is derived from an EMBL/GenBank/DDBJ whole genome shotgun (WGS) entry which is preliminary data.</text>
</comment>
<keyword evidence="4" id="KW-0808">Transferase</keyword>
<keyword evidence="3" id="KW-0597">Phosphoprotein</keyword>
<dbReference type="PANTHER" id="PTHR43304:SF1">
    <property type="entry name" value="PAC DOMAIN-CONTAINING PROTEIN"/>
    <property type="match status" value="1"/>
</dbReference>
<dbReference type="EC" id="2.7.13.3" evidence="2"/>
<dbReference type="Proteomes" id="UP000246352">
    <property type="component" value="Unassembled WGS sequence"/>
</dbReference>
<dbReference type="RefSeq" id="WP_110031720.1">
    <property type="nucleotide sequence ID" value="NZ_QGTR01000002.1"/>
</dbReference>
<dbReference type="GO" id="GO:0004673">
    <property type="term" value="F:protein histidine kinase activity"/>
    <property type="evidence" value="ECO:0007669"/>
    <property type="project" value="UniProtKB-EC"/>
</dbReference>
<keyword evidence="8" id="KW-1185">Reference proteome</keyword>
<reference evidence="7 8" key="1">
    <citation type="submission" date="2018-05" db="EMBL/GenBank/DDBJ databases">
        <title>Genomic Encyclopedia of Type Strains, Phase IV (KMG-IV): sequencing the most valuable type-strain genomes for metagenomic binning, comparative biology and taxonomic classification.</title>
        <authorList>
            <person name="Goeker M."/>
        </authorList>
    </citation>
    <scope>NUCLEOTIDE SEQUENCE [LARGE SCALE GENOMIC DNA]</scope>
    <source>
        <strain evidence="7 8">DSM 16791</strain>
    </source>
</reference>
<evidence type="ECO:0000313" key="7">
    <source>
        <dbReference type="EMBL" id="PWW01977.1"/>
    </source>
</evidence>
<evidence type="ECO:0000259" key="6">
    <source>
        <dbReference type="PROSITE" id="PS50109"/>
    </source>
</evidence>
<dbReference type="SUPFAM" id="SSF55781">
    <property type="entry name" value="GAF domain-like"/>
    <property type="match status" value="1"/>
</dbReference>
<proteinExistence type="predicted"/>
<dbReference type="PANTHER" id="PTHR43304">
    <property type="entry name" value="PHYTOCHROME-LIKE PROTEIN CPH1"/>
    <property type="match status" value="1"/>
</dbReference>
<evidence type="ECO:0000256" key="5">
    <source>
        <dbReference type="ARBA" id="ARBA00022777"/>
    </source>
</evidence>
<dbReference type="Pfam" id="PF02518">
    <property type="entry name" value="HATPase_c"/>
    <property type="match status" value="1"/>
</dbReference>
<evidence type="ECO:0000256" key="4">
    <source>
        <dbReference type="ARBA" id="ARBA00022679"/>
    </source>
</evidence>
<evidence type="ECO:0000256" key="2">
    <source>
        <dbReference type="ARBA" id="ARBA00012438"/>
    </source>
</evidence>
<dbReference type="InterPro" id="IPR005467">
    <property type="entry name" value="His_kinase_dom"/>
</dbReference>
<organism evidence="7 8">
    <name type="scientific">Hoeflea marina</name>
    <dbReference type="NCBI Taxonomy" id="274592"/>
    <lineage>
        <taxon>Bacteria</taxon>
        <taxon>Pseudomonadati</taxon>
        <taxon>Pseudomonadota</taxon>
        <taxon>Alphaproteobacteria</taxon>
        <taxon>Hyphomicrobiales</taxon>
        <taxon>Rhizobiaceae</taxon>
        <taxon>Hoeflea</taxon>
    </lineage>
</organism>
<dbReference type="Gene3D" id="3.30.565.10">
    <property type="entry name" value="Histidine kinase-like ATPase, C-terminal domain"/>
    <property type="match status" value="1"/>
</dbReference>
<name>A0A317PMI9_9HYPH</name>
<dbReference type="InterPro" id="IPR052162">
    <property type="entry name" value="Sensor_kinase/Photoreceptor"/>
</dbReference>
<evidence type="ECO:0000256" key="1">
    <source>
        <dbReference type="ARBA" id="ARBA00000085"/>
    </source>
</evidence>
<keyword evidence="5 7" id="KW-0418">Kinase</keyword>
<dbReference type="AlphaFoldDB" id="A0A317PMI9"/>
<accession>A0A317PMI9</accession>
<dbReference type="OrthoDB" id="1931120at2"/>
<dbReference type="EMBL" id="QGTR01000002">
    <property type="protein sequence ID" value="PWW01977.1"/>
    <property type="molecule type" value="Genomic_DNA"/>
</dbReference>